<protein>
    <submittedName>
        <fullName evidence="2">Uncharacterized iron-regulated membrane protein</fullName>
    </submittedName>
</protein>
<name>A0A1G7S9N2_9GAMM</name>
<evidence type="ECO:0000256" key="1">
    <source>
        <dbReference type="SAM" id="Phobius"/>
    </source>
</evidence>
<dbReference type="STRING" id="284577.SAMN05216571_10637"/>
<feature type="transmembrane region" description="Helical" evidence="1">
    <location>
        <begin position="414"/>
        <end position="443"/>
    </location>
</feature>
<keyword evidence="1" id="KW-1133">Transmembrane helix</keyword>
<proteinExistence type="predicted"/>
<feature type="transmembrane region" description="Helical" evidence="1">
    <location>
        <begin position="173"/>
        <end position="191"/>
    </location>
</feature>
<gene>
    <name evidence="2" type="ORF">SAMN05216571_10637</name>
</gene>
<feature type="transmembrane region" description="Helical" evidence="1">
    <location>
        <begin position="372"/>
        <end position="393"/>
    </location>
</feature>
<dbReference type="Proteomes" id="UP000198641">
    <property type="component" value="Unassembled WGS sequence"/>
</dbReference>
<dbReference type="PANTHER" id="PTHR34219">
    <property type="entry name" value="IRON-REGULATED INNER MEMBRANE PROTEIN-RELATED"/>
    <property type="match status" value="1"/>
</dbReference>
<dbReference type="PANTHER" id="PTHR34219:SF1">
    <property type="entry name" value="PEPSY DOMAIN-CONTAINING PROTEIN"/>
    <property type="match status" value="1"/>
</dbReference>
<dbReference type="RefSeq" id="WP_092525519.1">
    <property type="nucleotide sequence ID" value="NZ_FNCI01000006.1"/>
</dbReference>
<reference evidence="2 3" key="1">
    <citation type="submission" date="2016-10" db="EMBL/GenBank/DDBJ databases">
        <authorList>
            <person name="de Groot N.N."/>
        </authorList>
    </citation>
    <scope>NUCLEOTIDE SEQUENCE [LARGE SCALE GENOMIC DNA]</scope>
    <source>
        <strain evidence="2 3">BH539</strain>
    </source>
</reference>
<dbReference type="EMBL" id="FNCI01000006">
    <property type="protein sequence ID" value="SDG19654.1"/>
    <property type="molecule type" value="Genomic_DNA"/>
</dbReference>
<evidence type="ECO:0000313" key="3">
    <source>
        <dbReference type="Proteomes" id="UP000198641"/>
    </source>
</evidence>
<dbReference type="InterPro" id="IPR005625">
    <property type="entry name" value="PepSY-ass_TM"/>
</dbReference>
<organism evidence="2 3">
    <name type="scientific">Onishia taeanensis</name>
    <dbReference type="NCBI Taxonomy" id="284577"/>
    <lineage>
        <taxon>Bacteria</taxon>
        <taxon>Pseudomonadati</taxon>
        <taxon>Pseudomonadota</taxon>
        <taxon>Gammaproteobacteria</taxon>
        <taxon>Oceanospirillales</taxon>
        <taxon>Halomonadaceae</taxon>
        <taxon>Onishia</taxon>
    </lineage>
</organism>
<feature type="transmembrane region" description="Helical" evidence="1">
    <location>
        <begin position="25"/>
        <end position="46"/>
    </location>
</feature>
<keyword evidence="1" id="KW-0812">Transmembrane</keyword>
<keyword evidence="3" id="KW-1185">Reference proteome</keyword>
<dbReference type="Pfam" id="PF03929">
    <property type="entry name" value="PepSY_TM"/>
    <property type="match status" value="1"/>
</dbReference>
<sequence length="462" mass="49736">MTEHATAPPRTASILKALIIRLHGYIGLMVGPFILFAALTGTLYALTPALEQAIYHQALTTDPTQSTADAAPAPLAEQIAVAQAYLGDDRAPSAIRPAPEPGTTTRVMFNDPSLKGSEHRAIFIDPTSLVVRGDMTVYGTSGVLPLRRIIDQLHRNLLQGDIGRLYSELAASWLWLAALGGLAIWAFSPSPRVDAGKQTRTAKRLRTRRRHSLLGLVLLIGLLALSATGMTWSKWAGANFFTLLKAGGWGTPRVSLELGAPSATNAHADHQASHTQSALSNVGDADRVLAAARQAGLDAGKIELRVPGPEQAWKVREIDRAWPSQVDEVAIHPQSFAVLDQVRFGDYPLPAKLTRWGIDAHMGVLFGLPNQLMLAALGIGIIVMVSWGYAMWWRRRQPNAGQALWPLLRRLPPATLIVMGATALGLGIAMPVMGVSLLILLGIDGLRANRHAMESTAISDSR</sequence>
<accession>A0A1G7S9N2</accession>
<evidence type="ECO:0000313" key="2">
    <source>
        <dbReference type="EMBL" id="SDG19654.1"/>
    </source>
</evidence>
<dbReference type="AlphaFoldDB" id="A0A1G7S9N2"/>
<keyword evidence="1" id="KW-0472">Membrane</keyword>
<dbReference type="OrthoDB" id="9791166at2"/>
<feature type="transmembrane region" description="Helical" evidence="1">
    <location>
        <begin position="212"/>
        <end position="232"/>
    </location>
</feature>